<reference evidence="2" key="1">
    <citation type="submission" date="2015-12" db="EMBL/GenBank/DDBJ databases">
        <title>Update maize B73 reference genome by single molecule sequencing technologies.</title>
        <authorList>
            <consortium name="Maize Genome Sequencing Project"/>
            <person name="Ware D."/>
        </authorList>
    </citation>
    <scope>NUCLEOTIDE SEQUENCE</scope>
    <source>
        <tissue evidence="2">Seedling</tissue>
    </source>
</reference>
<keyword evidence="1" id="KW-1133">Transmembrane helix</keyword>
<evidence type="ECO:0000313" key="2">
    <source>
        <dbReference type="EMBL" id="AQK96339.1"/>
    </source>
</evidence>
<evidence type="ECO:0000256" key="1">
    <source>
        <dbReference type="SAM" id="Phobius"/>
    </source>
</evidence>
<dbReference type="EMBL" id="CM000784">
    <property type="protein sequence ID" value="AQK96339.1"/>
    <property type="molecule type" value="Genomic_DNA"/>
</dbReference>
<name>A0A1D6FYC7_MAIZE</name>
<feature type="transmembrane region" description="Helical" evidence="1">
    <location>
        <begin position="20"/>
        <end position="37"/>
    </location>
</feature>
<dbReference type="AlphaFoldDB" id="A0A1D6FYC7"/>
<protein>
    <submittedName>
        <fullName evidence="2">Sucrose nonfermenting 4-like protein</fullName>
    </submittedName>
</protein>
<keyword evidence="1" id="KW-0472">Membrane</keyword>
<gene>
    <name evidence="2" type="ORF">ZEAMMB73_Zm00001d011253</name>
</gene>
<keyword evidence="1" id="KW-0812">Transmembrane</keyword>
<dbReference type="EMBL" id="CM000784">
    <property type="protein sequence ID" value="AQK96340.1"/>
    <property type="molecule type" value="Genomic_DNA"/>
</dbReference>
<proteinExistence type="predicted"/>
<organism evidence="2">
    <name type="scientific">Zea mays</name>
    <name type="common">Maize</name>
    <dbReference type="NCBI Taxonomy" id="4577"/>
    <lineage>
        <taxon>Eukaryota</taxon>
        <taxon>Viridiplantae</taxon>
        <taxon>Streptophyta</taxon>
        <taxon>Embryophyta</taxon>
        <taxon>Tracheophyta</taxon>
        <taxon>Spermatophyta</taxon>
        <taxon>Magnoliopsida</taxon>
        <taxon>Liliopsida</taxon>
        <taxon>Poales</taxon>
        <taxon>Poaceae</taxon>
        <taxon>PACMAD clade</taxon>
        <taxon>Panicoideae</taxon>
        <taxon>Andropogonodae</taxon>
        <taxon>Andropogoneae</taxon>
        <taxon>Tripsacinae</taxon>
        <taxon>Zea</taxon>
    </lineage>
</organism>
<accession>A0A1D6FYC7</accession>
<sequence length="88" mass="10222">MVSPCPSTEQRKYQEQMTAFLVNPFIPKLIVFVNAFIPKISNRARDSSQFDLRDHPHKGIMNLYACKDIPLSLSFSIRCFGRYIMPVR</sequence>